<dbReference type="OrthoDB" id="411785at2759"/>
<dbReference type="FunFam" id="3.40.50.150:FF:000256">
    <property type="entry name" value="S-adenosyl-L-methionine-dependent methyltransferase superfamily protein"/>
    <property type="match status" value="1"/>
</dbReference>
<keyword evidence="4" id="KW-0511">Multifunctional enzyme</keyword>
<evidence type="ECO:0000256" key="4">
    <source>
        <dbReference type="ARBA" id="ARBA00023268"/>
    </source>
</evidence>
<dbReference type="GO" id="GO:0032259">
    <property type="term" value="P:methylation"/>
    <property type="evidence" value="ECO:0007669"/>
    <property type="project" value="UniProtKB-KW"/>
</dbReference>
<dbReference type="PANTHER" id="PTHR12176:SF78">
    <property type="entry name" value="EEF1A LYSINE AND N-TERMINAL METHYLTRANSFERASE"/>
    <property type="match status" value="1"/>
</dbReference>
<feature type="compositionally biased region" description="Basic and acidic residues" evidence="5">
    <location>
        <begin position="472"/>
        <end position="482"/>
    </location>
</feature>
<keyword evidence="2" id="KW-0489">Methyltransferase</keyword>
<accession>A0A9Q0ZYL4</accession>
<dbReference type="InterPro" id="IPR029063">
    <property type="entry name" value="SAM-dependent_MTases_sf"/>
</dbReference>
<proteinExistence type="inferred from homology"/>
<dbReference type="GO" id="GO:0008757">
    <property type="term" value="F:S-adenosylmethionine-dependent methyltransferase activity"/>
    <property type="evidence" value="ECO:0007669"/>
    <property type="project" value="InterPro"/>
</dbReference>
<name>A0A9Q0ZYL4_SALVM</name>
<dbReference type="CDD" id="cd02440">
    <property type="entry name" value="AdoMet_MTases"/>
    <property type="match status" value="1"/>
</dbReference>
<dbReference type="EMBL" id="JAPFFL010000001">
    <property type="protein sequence ID" value="KAJ6751332.1"/>
    <property type="molecule type" value="Genomic_DNA"/>
</dbReference>
<dbReference type="Proteomes" id="UP001151529">
    <property type="component" value="Chromosome 16"/>
</dbReference>
<dbReference type="AlphaFoldDB" id="A0A9Q0ZYL4"/>
<protein>
    <recommendedName>
        <fullName evidence="6">Methyltransferase type 11 domain-containing protein</fullName>
    </recommendedName>
</protein>
<evidence type="ECO:0000313" key="7">
    <source>
        <dbReference type="EMBL" id="KAJ6751332.1"/>
    </source>
</evidence>
<evidence type="ECO:0000256" key="1">
    <source>
        <dbReference type="ARBA" id="ARBA00008361"/>
    </source>
</evidence>
<evidence type="ECO:0000256" key="3">
    <source>
        <dbReference type="ARBA" id="ARBA00022679"/>
    </source>
</evidence>
<sequence>MVQRQRNQSLKKWGKKDKQSSKASTEELLTTLGDFTSKENWDKFFTIRGTDDSFEWYAEWTELHHPLLSLLAGNGENPSSSPPLQILVPGCGNSKLSENLYDAGFREITNIDFSKVVISDMLKRNVRDRPGMRWRVMDMTQMKVEDESFDVVLDKGGLDALMEPELGPKLGKPVFIRGEKKSHVLALLFSKFRFGWKMSVHAIPQKPFSKPDLRTFMVVAEKERSSALHLITALFDHSSLDRIGNQAIGLHEALENENQIRKEYSIGPDILYSLEDLLIGAKGDLSKLSLGRRFQLILGGNGESRFSYKAIVLDAKESSCQFTYHCGVFIVPKTRAHEWLFSSEEGQWLVVESSKAARLIMIIMDSSHTNANMDDIQKDLSPLVKQLAPGKDDNSAQIPFMMAGDGIKERKTVYKVISSLTGSIIVEDVVYENVADDVSRPFPSSDLVFRRLVFQRAEGLVQSEALLTRDESSHKIVEEKKKTSSSKSKKKGSQKRNDAPSKQLKVYHDYMASSYHMGIISGFTLMSSYLESVESTGKTVNAVIIGLGAGLLPMFLHGCMPSLQIEVVELDAVVLSLARDYFGFAEDERLKVHIADGIKFVREVKHFAVADGLPAIHEIEDASGSTKPSPDESCSVSYTEARGRPRVDILIIDVDSSDSSSGMACPAADFVEESFLLTVKDTLSEQGLFIVNLVSRSPAVKDMIISRMKAVFSHLFSLQLEEDINMVLFGLCSEVCLKEDCFPEAACQLDKLLKVGFCMDGSSDCSLEIVLVERT</sequence>
<dbReference type="PANTHER" id="PTHR12176">
    <property type="entry name" value="SAM-DEPENDENT METHYLTRANSFERASE SUPERFAMILY PROTEIN"/>
    <property type="match status" value="1"/>
</dbReference>
<dbReference type="InterPro" id="IPR013216">
    <property type="entry name" value="Methyltransf_11"/>
</dbReference>
<reference evidence="7" key="2">
    <citation type="journal article" date="2023" name="Int. J. Mol. Sci.">
        <title>De Novo Assembly and Annotation of 11 Diverse Shrub Willow (Salix) Genomes Reveals Novel Gene Organization in Sex-Linked Regions.</title>
        <authorList>
            <person name="Hyden B."/>
            <person name="Feng K."/>
            <person name="Yates T.B."/>
            <person name="Jawdy S."/>
            <person name="Cereghino C."/>
            <person name="Smart L.B."/>
            <person name="Muchero W."/>
        </authorList>
    </citation>
    <scope>NUCLEOTIDE SEQUENCE [LARGE SCALE GENOMIC DNA]</scope>
    <source>
        <tissue evidence="7">Shoot tip</tissue>
    </source>
</reference>
<gene>
    <name evidence="7" type="ORF">OIU85_001827</name>
</gene>
<evidence type="ECO:0000256" key="5">
    <source>
        <dbReference type="SAM" id="MobiDB-lite"/>
    </source>
</evidence>
<comment type="similarity">
    <text evidence="1">Belongs to the methyltransferase superfamily.</text>
</comment>
<dbReference type="Gene3D" id="3.40.50.150">
    <property type="entry name" value="Vaccinia Virus protein VP39"/>
    <property type="match status" value="2"/>
</dbReference>
<keyword evidence="3" id="KW-0808">Transferase</keyword>
<evidence type="ECO:0000256" key="2">
    <source>
        <dbReference type="ARBA" id="ARBA00022603"/>
    </source>
</evidence>
<dbReference type="Pfam" id="PF08241">
    <property type="entry name" value="Methyltransf_11"/>
    <property type="match status" value="1"/>
</dbReference>
<keyword evidence="8" id="KW-1185">Reference proteome</keyword>
<feature type="region of interest" description="Disordered" evidence="5">
    <location>
        <begin position="472"/>
        <end position="501"/>
    </location>
</feature>
<feature type="domain" description="Methyltransferase type 11" evidence="6">
    <location>
        <begin position="89"/>
        <end position="163"/>
    </location>
</feature>
<evidence type="ECO:0000259" key="6">
    <source>
        <dbReference type="Pfam" id="PF08241"/>
    </source>
</evidence>
<feature type="region of interest" description="Disordered" evidence="5">
    <location>
        <begin position="1"/>
        <end position="21"/>
    </location>
</feature>
<evidence type="ECO:0000313" key="8">
    <source>
        <dbReference type="Proteomes" id="UP001151529"/>
    </source>
</evidence>
<reference evidence="7" key="1">
    <citation type="submission" date="2022-11" db="EMBL/GenBank/DDBJ databases">
        <authorList>
            <person name="Hyden B.L."/>
            <person name="Feng K."/>
            <person name="Yates T."/>
            <person name="Jawdy S."/>
            <person name="Smart L.B."/>
            <person name="Muchero W."/>
        </authorList>
    </citation>
    <scope>NUCLEOTIDE SEQUENCE</scope>
    <source>
        <tissue evidence="7">Shoot tip</tissue>
    </source>
</reference>
<comment type="caution">
    <text evidence="7">The sequence shown here is derived from an EMBL/GenBank/DDBJ whole genome shotgun (WGS) entry which is preliminary data.</text>
</comment>
<feature type="compositionally biased region" description="Basic residues" evidence="5">
    <location>
        <begin position="483"/>
        <end position="494"/>
    </location>
</feature>
<organism evidence="7 8">
    <name type="scientific">Salix viminalis</name>
    <name type="common">Common osier</name>
    <name type="synonym">Basket willow</name>
    <dbReference type="NCBI Taxonomy" id="40686"/>
    <lineage>
        <taxon>Eukaryota</taxon>
        <taxon>Viridiplantae</taxon>
        <taxon>Streptophyta</taxon>
        <taxon>Embryophyta</taxon>
        <taxon>Tracheophyta</taxon>
        <taxon>Spermatophyta</taxon>
        <taxon>Magnoliopsida</taxon>
        <taxon>eudicotyledons</taxon>
        <taxon>Gunneridae</taxon>
        <taxon>Pentapetalae</taxon>
        <taxon>rosids</taxon>
        <taxon>fabids</taxon>
        <taxon>Malpighiales</taxon>
        <taxon>Salicaceae</taxon>
        <taxon>Saliceae</taxon>
        <taxon>Salix</taxon>
    </lineage>
</organism>
<dbReference type="InterPro" id="IPR051419">
    <property type="entry name" value="Lys/N-term_MeTrsfase_sf"/>
</dbReference>
<dbReference type="SUPFAM" id="SSF53335">
    <property type="entry name" value="S-adenosyl-L-methionine-dependent methyltransferases"/>
    <property type="match status" value="2"/>
</dbReference>